<reference evidence="11" key="1">
    <citation type="submission" date="2018-02" db="EMBL/GenBank/DDBJ databases">
        <authorList>
            <person name="Holder M.E."/>
            <person name="Ajami N.J."/>
            <person name="Petrosino J.F."/>
        </authorList>
    </citation>
    <scope>NUCLEOTIDE SEQUENCE [LARGE SCALE GENOMIC DNA]</scope>
    <source>
        <strain evidence="11">CCUG 47132</strain>
    </source>
</reference>
<sequence length="245" mass="26416">MANKVALITGAAGGIGTAIAEKLKSEGFDLALNVRTVKPQFKELVERLSDESCHVQVVLGDIARAEDCKRMVEEVIEEQGQIDVLVNNAGITRDKLVMQMSEADFEDVITTNLNGAFYLSKYVSRYMMKRRSGRIINMASVVGLHGNAGQANYAAAKAGLVGMTKSFAKEFASRNILVNAIAPGFIETPMTEKLTEQVKDKIKAEIPLGKIGEPSDVANLTAFLAGDESRYITGQVISVDGGMNI</sequence>
<dbReference type="InterPro" id="IPR050259">
    <property type="entry name" value="SDR"/>
</dbReference>
<dbReference type="RefSeq" id="WP_106056387.1">
    <property type="nucleotide sequence ID" value="NZ_CAURSC010000001.1"/>
</dbReference>
<keyword evidence="11" id="KW-1185">Reference proteome</keyword>
<name>A0A2S0L2P2_9FIRM</name>
<dbReference type="UniPathway" id="UPA00094"/>
<keyword evidence="4 8" id="KW-0521">NADP</keyword>
<accession>A0A2S0L2P2</accession>
<dbReference type="Proteomes" id="UP000237883">
    <property type="component" value="Chromosome"/>
</dbReference>
<dbReference type="InterPro" id="IPR011284">
    <property type="entry name" value="3oxo_ACP_reduc"/>
</dbReference>
<evidence type="ECO:0000256" key="2">
    <source>
        <dbReference type="ARBA" id="ARBA00006484"/>
    </source>
</evidence>
<evidence type="ECO:0000256" key="6">
    <source>
        <dbReference type="ARBA" id="ARBA00023221"/>
    </source>
</evidence>
<dbReference type="OrthoDB" id="9803333at2"/>
<evidence type="ECO:0000256" key="8">
    <source>
        <dbReference type="RuleBase" id="RU366074"/>
    </source>
</evidence>
<proteinExistence type="inferred from homology"/>
<dbReference type="FunFam" id="3.40.50.720:FF:000115">
    <property type="entry name" value="3-oxoacyl-[acyl-carrier-protein] reductase FabG"/>
    <property type="match status" value="1"/>
</dbReference>
<evidence type="ECO:0000259" key="9">
    <source>
        <dbReference type="SMART" id="SM00822"/>
    </source>
</evidence>
<dbReference type="InterPro" id="IPR036291">
    <property type="entry name" value="NAD(P)-bd_dom_sf"/>
</dbReference>
<dbReference type="InterPro" id="IPR002347">
    <property type="entry name" value="SDR_fam"/>
</dbReference>
<evidence type="ECO:0000256" key="5">
    <source>
        <dbReference type="ARBA" id="ARBA00023002"/>
    </source>
</evidence>
<comment type="similarity">
    <text evidence="2 8">Belongs to the short-chain dehydrogenases/reductases (SDR) family.</text>
</comment>
<evidence type="ECO:0000313" key="11">
    <source>
        <dbReference type="Proteomes" id="UP000237883"/>
    </source>
</evidence>
<dbReference type="AlphaFoldDB" id="A0A2S0L2P2"/>
<dbReference type="SMART" id="SM00822">
    <property type="entry name" value="PKS_KR"/>
    <property type="match status" value="1"/>
</dbReference>
<evidence type="ECO:0000256" key="4">
    <source>
        <dbReference type="ARBA" id="ARBA00022857"/>
    </source>
</evidence>
<keyword evidence="5 8" id="KW-0560">Oxidoreductase</keyword>
<dbReference type="GO" id="GO:0051287">
    <property type="term" value="F:NAD binding"/>
    <property type="evidence" value="ECO:0007669"/>
    <property type="project" value="UniProtKB-UniRule"/>
</dbReference>
<dbReference type="KEGG" id="mdv:C5Q96_01050"/>
<dbReference type="GO" id="GO:0004316">
    <property type="term" value="F:3-oxoacyl-[acyl-carrier-protein] reductase (NADPH) activity"/>
    <property type="evidence" value="ECO:0007669"/>
    <property type="project" value="UniProtKB-UniRule"/>
</dbReference>
<keyword evidence="8" id="KW-0275">Fatty acid biosynthesis</keyword>
<dbReference type="PRINTS" id="PR00081">
    <property type="entry name" value="GDHRDH"/>
</dbReference>
<dbReference type="SUPFAM" id="SSF51735">
    <property type="entry name" value="NAD(P)-binding Rossmann-fold domains"/>
    <property type="match status" value="1"/>
</dbReference>
<dbReference type="InterPro" id="IPR057326">
    <property type="entry name" value="KR_dom"/>
</dbReference>
<evidence type="ECO:0000256" key="3">
    <source>
        <dbReference type="ARBA" id="ARBA00012948"/>
    </source>
</evidence>
<gene>
    <name evidence="10" type="primary">fabG</name>
    <name evidence="10" type="ORF">C5Q96_01050</name>
</gene>
<dbReference type="NCBIfam" id="NF005559">
    <property type="entry name" value="PRK07231.1"/>
    <property type="match status" value="1"/>
</dbReference>
<dbReference type="NCBIfam" id="TIGR01830">
    <property type="entry name" value="3oxo_ACP_reduc"/>
    <property type="match status" value="1"/>
</dbReference>
<comment type="subunit">
    <text evidence="8">Homotetramer.</text>
</comment>
<dbReference type="GO" id="GO:0008202">
    <property type="term" value="P:steroid metabolic process"/>
    <property type="evidence" value="ECO:0007669"/>
    <property type="project" value="UniProtKB-KW"/>
</dbReference>
<evidence type="ECO:0000256" key="1">
    <source>
        <dbReference type="ARBA" id="ARBA00005194"/>
    </source>
</evidence>
<dbReference type="CDD" id="cd05333">
    <property type="entry name" value="BKR_SDR_c"/>
    <property type="match status" value="1"/>
</dbReference>
<dbReference type="GO" id="GO:0006633">
    <property type="term" value="P:fatty acid biosynthetic process"/>
    <property type="evidence" value="ECO:0007669"/>
    <property type="project" value="UniProtKB-UniPathway"/>
</dbReference>
<protein>
    <recommendedName>
        <fullName evidence="3 8">3-oxoacyl-[acyl-carrier-protein] reductase</fullName>
        <ecNumber evidence="3 8">1.1.1.100</ecNumber>
    </recommendedName>
</protein>
<evidence type="ECO:0000313" key="10">
    <source>
        <dbReference type="EMBL" id="AVM47527.1"/>
    </source>
</evidence>
<feature type="domain" description="Ketoreductase" evidence="9">
    <location>
        <begin position="4"/>
        <end position="189"/>
    </location>
</feature>
<dbReference type="PRINTS" id="PR00080">
    <property type="entry name" value="SDRFAMILY"/>
</dbReference>
<comment type="pathway">
    <text evidence="1 8">Lipid metabolism; fatty acid biosynthesis.</text>
</comment>
<dbReference type="PANTHER" id="PTHR42879">
    <property type="entry name" value="3-OXOACYL-(ACYL-CARRIER-PROTEIN) REDUCTASE"/>
    <property type="match status" value="1"/>
</dbReference>
<dbReference type="EMBL" id="CP027228">
    <property type="protein sequence ID" value="AVM47527.1"/>
    <property type="molecule type" value="Genomic_DNA"/>
</dbReference>
<comment type="function">
    <text evidence="8">Catalyzes the NADPH-dependent reduction of beta-ketoacyl-ACP substrates to beta-hydroxyacyl-ACP products, the first reductive step in the elongation cycle of fatty acid biosynthesis.</text>
</comment>
<evidence type="ECO:0000256" key="7">
    <source>
        <dbReference type="ARBA" id="ARBA00048508"/>
    </source>
</evidence>
<dbReference type="PANTHER" id="PTHR42879:SF2">
    <property type="entry name" value="3-OXOACYL-[ACYL-CARRIER-PROTEIN] REDUCTASE FABG"/>
    <property type="match status" value="1"/>
</dbReference>
<keyword evidence="8" id="KW-0276">Fatty acid metabolism</keyword>
<keyword evidence="6" id="KW-0753">Steroid metabolism</keyword>
<dbReference type="EC" id="1.1.1.100" evidence="3 8"/>
<dbReference type="NCBIfam" id="NF009466">
    <property type="entry name" value="PRK12826.1-2"/>
    <property type="match status" value="1"/>
</dbReference>
<dbReference type="PROSITE" id="PS00061">
    <property type="entry name" value="ADH_SHORT"/>
    <property type="match status" value="1"/>
</dbReference>
<dbReference type="InterPro" id="IPR020904">
    <property type="entry name" value="Sc_DH/Rdtase_CS"/>
</dbReference>
<keyword evidence="8" id="KW-0443">Lipid metabolism</keyword>
<dbReference type="Gene3D" id="3.40.50.720">
    <property type="entry name" value="NAD(P)-binding Rossmann-like Domain"/>
    <property type="match status" value="1"/>
</dbReference>
<dbReference type="GeneID" id="78390837"/>
<organism evidence="10 11">
    <name type="scientific">Mogibacterium diversum</name>
    <dbReference type="NCBI Taxonomy" id="114527"/>
    <lineage>
        <taxon>Bacteria</taxon>
        <taxon>Bacillati</taxon>
        <taxon>Bacillota</taxon>
        <taxon>Clostridia</taxon>
        <taxon>Peptostreptococcales</taxon>
        <taxon>Anaerovoracaceae</taxon>
        <taxon>Mogibacterium</taxon>
    </lineage>
</organism>
<dbReference type="Pfam" id="PF13561">
    <property type="entry name" value="adh_short_C2"/>
    <property type="match status" value="1"/>
</dbReference>
<comment type="catalytic activity">
    <reaction evidence="7 8">
        <text>a (3R)-hydroxyacyl-[ACP] + NADP(+) = a 3-oxoacyl-[ACP] + NADPH + H(+)</text>
        <dbReference type="Rhea" id="RHEA:17397"/>
        <dbReference type="Rhea" id="RHEA-COMP:9916"/>
        <dbReference type="Rhea" id="RHEA-COMP:9945"/>
        <dbReference type="ChEBI" id="CHEBI:15378"/>
        <dbReference type="ChEBI" id="CHEBI:57783"/>
        <dbReference type="ChEBI" id="CHEBI:58349"/>
        <dbReference type="ChEBI" id="CHEBI:78776"/>
        <dbReference type="ChEBI" id="CHEBI:78827"/>
        <dbReference type="EC" id="1.1.1.100"/>
    </reaction>
</comment>
<keyword evidence="8" id="KW-0444">Lipid biosynthesis</keyword>